<dbReference type="RefSeq" id="XP_022498908.1">
    <property type="nucleotide sequence ID" value="XM_022645195.1"/>
</dbReference>
<organism evidence="1 2">
    <name type="scientific">Fonsecaea nubica</name>
    <dbReference type="NCBI Taxonomy" id="856822"/>
    <lineage>
        <taxon>Eukaryota</taxon>
        <taxon>Fungi</taxon>
        <taxon>Dikarya</taxon>
        <taxon>Ascomycota</taxon>
        <taxon>Pezizomycotina</taxon>
        <taxon>Eurotiomycetes</taxon>
        <taxon>Chaetothyriomycetidae</taxon>
        <taxon>Chaetothyriales</taxon>
        <taxon>Herpotrichiellaceae</taxon>
        <taxon>Fonsecaea</taxon>
    </lineage>
</organism>
<keyword evidence="1" id="KW-0347">Helicase</keyword>
<keyword evidence="2" id="KW-1185">Reference proteome</keyword>
<dbReference type="AlphaFoldDB" id="A0A178CWS7"/>
<keyword evidence="1" id="KW-0547">Nucleotide-binding</keyword>
<dbReference type="OrthoDB" id="10371106at2759"/>
<proteinExistence type="predicted"/>
<dbReference type="GeneID" id="34590320"/>
<keyword evidence="1" id="KW-0378">Hydrolase</keyword>
<dbReference type="EMBL" id="LVCJ01000045">
    <property type="protein sequence ID" value="OAL33896.1"/>
    <property type="molecule type" value="Genomic_DNA"/>
</dbReference>
<protein>
    <submittedName>
        <fullName evidence="1">ATP-dependent RNA helicase eIF4A</fullName>
    </submittedName>
</protein>
<evidence type="ECO:0000313" key="1">
    <source>
        <dbReference type="EMBL" id="OAL33896.1"/>
    </source>
</evidence>
<keyword evidence="1" id="KW-0067">ATP-binding</keyword>
<sequence>MASFVRSKCLFCSNENTGSSTTCNVCEGLTLPKVTDDQQKLEWDFYAFGSKALGYHRSPKSSFHAAFESLDGGTRAAIFVGDAEEQLLLIQMPVEGDPGRMQKMFCIYATPSDSPKSVQIFDWTDGDQECKDLFFSSVNRILARDTMVSGQY</sequence>
<name>A0A178CWS7_9EURO</name>
<dbReference type="GO" id="GO:0004386">
    <property type="term" value="F:helicase activity"/>
    <property type="evidence" value="ECO:0007669"/>
    <property type="project" value="UniProtKB-KW"/>
</dbReference>
<reference evidence="1 2" key="1">
    <citation type="submission" date="2016-03" db="EMBL/GenBank/DDBJ databases">
        <title>The draft genome sequence of Fonsecaea nubica causative agent of cutaneous subcutaneous infection in human host.</title>
        <authorList>
            <person name="Costa F."/>
            <person name="Sybren D.H."/>
            <person name="Raittz R.T."/>
            <person name="Weiss V.A."/>
            <person name="Leao A.C."/>
            <person name="Gomes R."/>
            <person name="De Souza E.M."/>
            <person name="Pedrosa F.O."/>
            <person name="Steffens M.B."/>
            <person name="Bombassaro A."/>
            <person name="Tadra-Sfeir M.Z."/>
            <person name="Moreno L.F."/>
            <person name="Najafzadeh M.J."/>
            <person name="Felipe M.S."/>
            <person name="Teixeira M."/>
            <person name="Sun J."/>
            <person name="Xi L."/>
            <person name="Castro M.A."/>
            <person name="Vicente V.A."/>
        </authorList>
    </citation>
    <scope>NUCLEOTIDE SEQUENCE [LARGE SCALE GENOMIC DNA]</scope>
    <source>
        <strain evidence="1 2">CBS 269.64</strain>
    </source>
</reference>
<comment type="caution">
    <text evidence="1">The sequence shown here is derived from an EMBL/GenBank/DDBJ whole genome shotgun (WGS) entry which is preliminary data.</text>
</comment>
<gene>
    <name evidence="1" type="ORF">AYO20_06907</name>
</gene>
<accession>A0A178CWS7</accession>
<evidence type="ECO:0000313" key="2">
    <source>
        <dbReference type="Proteomes" id="UP000185904"/>
    </source>
</evidence>
<dbReference type="Proteomes" id="UP000185904">
    <property type="component" value="Unassembled WGS sequence"/>
</dbReference>